<proteinExistence type="predicted"/>
<dbReference type="Proteomes" id="UP000095727">
    <property type="component" value="Unassembled WGS sequence"/>
</dbReference>
<dbReference type="CDD" id="cd10954">
    <property type="entry name" value="CE4_CtAXE_like"/>
    <property type="match status" value="1"/>
</dbReference>
<dbReference type="Gene3D" id="3.20.20.370">
    <property type="entry name" value="Glycoside hydrolase/deacetylase"/>
    <property type="match status" value="1"/>
</dbReference>
<dbReference type="EMBL" id="CYXR01000011">
    <property type="protein sequence ID" value="CUM95475.1"/>
    <property type="molecule type" value="Genomic_DNA"/>
</dbReference>
<name>A0A173T0V0_9FIRM</name>
<dbReference type="AlphaFoldDB" id="A0A173T0V0"/>
<feature type="domain" description="NodB homology" evidence="4">
    <location>
        <begin position="57"/>
        <end position="231"/>
    </location>
</feature>
<keyword evidence="3" id="KW-0472">Membrane</keyword>
<keyword evidence="5" id="KW-0858">Xylan degradation</keyword>
<dbReference type="GO" id="GO:0016810">
    <property type="term" value="F:hydrolase activity, acting on carbon-nitrogen (but not peptide) bonds"/>
    <property type="evidence" value="ECO:0007669"/>
    <property type="project" value="InterPro"/>
</dbReference>
<keyword evidence="3" id="KW-1133">Transmembrane helix</keyword>
<keyword evidence="1" id="KW-0479">Metal-binding</keyword>
<evidence type="ECO:0000259" key="4">
    <source>
        <dbReference type="PROSITE" id="PS51677"/>
    </source>
</evidence>
<keyword evidence="5" id="KW-0624">Polysaccharide degradation</keyword>
<keyword evidence="2 5" id="KW-0378">Hydrolase</keyword>
<evidence type="ECO:0000313" key="5">
    <source>
        <dbReference type="EMBL" id="CUM95475.1"/>
    </source>
</evidence>
<feature type="transmembrane region" description="Helical" evidence="3">
    <location>
        <begin position="6"/>
        <end position="25"/>
    </location>
</feature>
<keyword evidence="5" id="KW-0326">Glycosidase</keyword>
<dbReference type="InterPro" id="IPR002509">
    <property type="entry name" value="NODB_dom"/>
</dbReference>
<evidence type="ECO:0000256" key="1">
    <source>
        <dbReference type="ARBA" id="ARBA00022723"/>
    </source>
</evidence>
<dbReference type="InterPro" id="IPR050248">
    <property type="entry name" value="Polysacc_deacetylase_ArnD"/>
</dbReference>
<dbReference type="SUPFAM" id="SSF88713">
    <property type="entry name" value="Glycoside hydrolase/deacetylase"/>
    <property type="match status" value="1"/>
</dbReference>
<keyword evidence="3" id="KW-0812">Transmembrane</keyword>
<gene>
    <name evidence="5" type="ORF">ERS852574_01791</name>
</gene>
<dbReference type="GO" id="GO:0046872">
    <property type="term" value="F:metal ion binding"/>
    <property type="evidence" value="ECO:0007669"/>
    <property type="project" value="UniProtKB-KW"/>
</dbReference>
<keyword evidence="5" id="KW-0119">Carbohydrate metabolism</keyword>
<evidence type="ECO:0000256" key="2">
    <source>
        <dbReference type="ARBA" id="ARBA00022801"/>
    </source>
</evidence>
<dbReference type="Pfam" id="PF01522">
    <property type="entry name" value="Polysacc_deac_1"/>
    <property type="match status" value="1"/>
</dbReference>
<dbReference type="GO" id="GO:0016020">
    <property type="term" value="C:membrane"/>
    <property type="evidence" value="ECO:0007669"/>
    <property type="project" value="TreeGrafter"/>
</dbReference>
<organism evidence="5 6">
    <name type="scientific">Coprococcus comes</name>
    <dbReference type="NCBI Taxonomy" id="410072"/>
    <lineage>
        <taxon>Bacteria</taxon>
        <taxon>Bacillati</taxon>
        <taxon>Bacillota</taxon>
        <taxon>Clostridia</taxon>
        <taxon>Lachnospirales</taxon>
        <taxon>Lachnospiraceae</taxon>
        <taxon>Coprococcus</taxon>
    </lineage>
</organism>
<sequence length="239" mass="27241">MWYRLLYGTISFLCFTWLLFTWGVIDNGKIKLIRMNDETVEASYEAGGTNEQYQEKPKIALTFDDGPHPSSTPVLLDGLAGRNVKVTFFVIGENVVKYPKIVSREAEEGHIIGNHTYSHVDLTKMSQEMTECELGKTNTAIEEITGKKTEYMRPPYGAWKKEMEENTGMIAVLWNVDPLDWNTDNETEIVNKVVTETEENDIILLHDCYLSSVKAALRIIDIMQAKGYEFVTVDELLLD</sequence>
<protein>
    <submittedName>
        <fullName evidence="5">Bifunctional xylanase/deacetylase</fullName>
    </submittedName>
</protein>
<reference evidence="5 6" key="1">
    <citation type="submission" date="2015-09" db="EMBL/GenBank/DDBJ databases">
        <authorList>
            <consortium name="Pathogen Informatics"/>
        </authorList>
    </citation>
    <scope>NUCLEOTIDE SEQUENCE [LARGE SCALE GENOMIC DNA]</scope>
    <source>
        <strain evidence="5 6">2789STDY5834962</strain>
    </source>
</reference>
<dbReference type="PROSITE" id="PS51677">
    <property type="entry name" value="NODB"/>
    <property type="match status" value="1"/>
</dbReference>
<dbReference type="GO" id="GO:0016798">
    <property type="term" value="F:hydrolase activity, acting on glycosyl bonds"/>
    <property type="evidence" value="ECO:0007669"/>
    <property type="project" value="UniProtKB-KW"/>
</dbReference>
<evidence type="ECO:0000256" key="3">
    <source>
        <dbReference type="SAM" id="Phobius"/>
    </source>
</evidence>
<accession>A0A173T0V0</accession>
<dbReference type="GO" id="GO:0045493">
    <property type="term" value="P:xylan catabolic process"/>
    <property type="evidence" value="ECO:0007669"/>
    <property type="project" value="UniProtKB-KW"/>
</dbReference>
<dbReference type="InterPro" id="IPR011330">
    <property type="entry name" value="Glyco_hydro/deAcase_b/a-brl"/>
</dbReference>
<dbReference type="PANTHER" id="PTHR10587:SF133">
    <property type="entry name" value="CHITIN DEACETYLASE 1-RELATED"/>
    <property type="match status" value="1"/>
</dbReference>
<dbReference type="PANTHER" id="PTHR10587">
    <property type="entry name" value="GLYCOSYL TRANSFERASE-RELATED"/>
    <property type="match status" value="1"/>
</dbReference>
<evidence type="ECO:0000313" key="6">
    <source>
        <dbReference type="Proteomes" id="UP000095727"/>
    </source>
</evidence>